<evidence type="ECO:0000313" key="4">
    <source>
        <dbReference type="Proteomes" id="UP000231152"/>
    </source>
</evidence>
<feature type="transmembrane region" description="Helical" evidence="1">
    <location>
        <begin position="40"/>
        <end position="62"/>
    </location>
</feature>
<organism evidence="3 4">
    <name type="scientific">Candidatus Uhrbacteria bacterium CG10_big_fil_rev_8_21_14_0_10_48_11</name>
    <dbReference type="NCBI Taxonomy" id="1975037"/>
    <lineage>
        <taxon>Bacteria</taxon>
        <taxon>Candidatus Uhriibacteriota</taxon>
    </lineage>
</organism>
<dbReference type="InterPro" id="IPR001434">
    <property type="entry name" value="OmcB-like_DUF11"/>
</dbReference>
<proteinExistence type="predicted"/>
<dbReference type="Proteomes" id="UP000231152">
    <property type="component" value="Unassembled WGS sequence"/>
</dbReference>
<keyword evidence="1" id="KW-0812">Transmembrane</keyword>
<name>A0A2M8LFJ9_9BACT</name>
<dbReference type="AlphaFoldDB" id="A0A2M8LFJ9"/>
<feature type="domain" description="DUF11" evidence="2">
    <location>
        <begin position="472"/>
        <end position="551"/>
    </location>
</feature>
<dbReference type="Pfam" id="PF01345">
    <property type="entry name" value="DUF11"/>
    <property type="match status" value="2"/>
</dbReference>
<dbReference type="Gene3D" id="2.60.40.10">
    <property type="entry name" value="Immunoglobulins"/>
    <property type="match status" value="1"/>
</dbReference>
<keyword evidence="1" id="KW-1133">Transmembrane helix</keyword>
<comment type="caution">
    <text evidence="3">The sequence shown here is derived from an EMBL/GenBank/DDBJ whole genome shotgun (WGS) entry which is preliminary data.</text>
</comment>
<protein>
    <recommendedName>
        <fullName evidence="2">DUF11 domain-containing protein</fullName>
    </recommendedName>
</protein>
<reference evidence="3 4" key="1">
    <citation type="submission" date="2017-09" db="EMBL/GenBank/DDBJ databases">
        <title>Depth-based differentiation of microbial function through sediment-hosted aquifers and enrichment of novel symbionts in the deep terrestrial subsurface.</title>
        <authorList>
            <person name="Probst A.J."/>
            <person name="Ladd B."/>
            <person name="Jarett J.K."/>
            <person name="Geller-Mcgrath D.E."/>
            <person name="Sieber C.M."/>
            <person name="Emerson J.B."/>
            <person name="Anantharaman K."/>
            <person name="Thomas B.C."/>
            <person name="Malmstrom R."/>
            <person name="Stieglmeier M."/>
            <person name="Klingl A."/>
            <person name="Woyke T."/>
            <person name="Ryan C.M."/>
            <person name="Banfield J.F."/>
        </authorList>
    </citation>
    <scope>NUCLEOTIDE SEQUENCE [LARGE SCALE GENOMIC DNA]</scope>
    <source>
        <strain evidence="3">CG10_big_fil_rev_8_21_14_0_10_48_11</strain>
    </source>
</reference>
<accession>A0A2M8LFJ9</accession>
<dbReference type="EMBL" id="PFET01000002">
    <property type="protein sequence ID" value="PJE76234.1"/>
    <property type="molecule type" value="Genomic_DNA"/>
</dbReference>
<gene>
    <name evidence="3" type="ORF">COV04_00580</name>
</gene>
<evidence type="ECO:0000259" key="2">
    <source>
        <dbReference type="Pfam" id="PF01345"/>
    </source>
</evidence>
<evidence type="ECO:0000256" key="1">
    <source>
        <dbReference type="SAM" id="Phobius"/>
    </source>
</evidence>
<evidence type="ECO:0000313" key="3">
    <source>
        <dbReference type="EMBL" id="PJE76234.1"/>
    </source>
</evidence>
<sequence>MSKRKINRNYQDLERIYHAEGNGKMNATFEHRKSASWKRITFFLFLLLVAASTAAWLGFYAFTSLQIKNSGTLTLHIVAPTEVSVGSSITYRFVISNQSSDAVQNLHLRANYPSGFLWHSATISPEGNTNNTWSVASIAAGETKEVDVSGTLLGETGSLGTVFATLTYKLQNFQSELQTSDSVSTALISGSQSLIWEGDAQVVPGKETTYILHYANKGSEALPPTIITVSGTDGFTVTSTAPSIDLGGSLKWPLAALPAGEEGKIEIIGNWKETTTGEHTLSASLEATGDHGNKNVITSAELTVTAVGGEALMTLTVNGEQNQPVASLGDTLHFNLHYENISDVSLGDLTVRVAFDGGVVNWPQVTVPDGSVDAGAISWSSKELPLLSRLVPGGSGDLNWDIPLKNSVSGGTRLSLTISPTLHYEKRDDSAASGDIQGAVTKVSINTALTVNAIARYFADDGTPVGSGPLPPHAGSDTTYRITWKLSGSVHPLTNVVVTAALPNNVTLGSGFASNGTWTNSSGTPQWTIGSLSPGLEPEANFTVTLHPTESDAGKIVVLENKIAMQAIDEVTKGQVSGNGNAVTTNLEGDPVASGKGIVAAP</sequence>
<dbReference type="InterPro" id="IPR013783">
    <property type="entry name" value="Ig-like_fold"/>
</dbReference>
<dbReference type="Gene3D" id="2.60.40.1170">
    <property type="entry name" value="Mu homology domain, subdomain B"/>
    <property type="match status" value="1"/>
</dbReference>
<keyword evidence="1" id="KW-0472">Membrane</keyword>
<feature type="domain" description="DUF11" evidence="2">
    <location>
        <begin position="78"/>
        <end position="172"/>
    </location>
</feature>